<keyword evidence="1" id="KW-0812">Transmembrane</keyword>
<gene>
    <name evidence="2" type="ORF">GCM10012278_25840</name>
</gene>
<proteinExistence type="predicted"/>
<protein>
    <submittedName>
        <fullName evidence="2">Uncharacterized protein</fullName>
    </submittedName>
</protein>
<keyword evidence="3" id="KW-1185">Reference proteome</keyword>
<sequence>MSDEPGMSAEEMIGRLEGALSPWRRAGGVVALIAGVAGVIFVVLLWVTEPGPLPGRTQLAFGLLTGFCLAWAGYGGG</sequence>
<evidence type="ECO:0000313" key="2">
    <source>
        <dbReference type="EMBL" id="GGP05611.1"/>
    </source>
</evidence>
<dbReference type="EMBL" id="BMNK01000003">
    <property type="protein sequence ID" value="GGP05611.1"/>
    <property type="molecule type" value="Genomic_DNA"/>
</dbReference>
<dbReference type="RefSeq" id="WP_225276964.1">
    <property type="nucleotide sequence ID" value="NZ_BMNK01000003.1"/>
</dbReference>
<feature type="transmembrane region" description="Helical" evidence="1">
    <location>
        <begin position="26"/>
        <end position="47"/>
    </location>
</feature>
<feature type="transmembrane region" description="Helical" evidence="1">
    <location>
        <begin position="59"/>
        <end position="76"/>
    </location>
</feature>
<evidence type="ECO:0000313" key="3">
    <source>
        <dbReference type="Proteomes" id="UP000660745"/>
    </source>
</evidence>
<reference evidence="2" key="1">
    <citation type="journal article" date="2014" name="Int. J. Syst. Evol. Microbiol.">
        <title>Complete genome sequence of Corynebacterium casei LMG S-19264T (=DSM 44701T), isolated from a smear-ripened cheese.</title>
        <authorList>
            <consortium name="US DOE Joint Genome Institute (JGI-PGF)"/>
            <person name="Walter F."/>
            <person name="Albersmeier A."/>
            <person name="Kalinowski J."/>
            <person name="Ruckert C."/>
        </authorList>
    </citation>
    <scope>NUCLEOTIDE SEQUENCE</scope>
    <source>
        <strain evidence="2">CGMCC 4.7430</strain>
    </source>
</reference>
<dbReference type="AlphaFoldDB" id="A0A918A4D4"/>
<keyword evidence="1" id="KW-1133">Transmembrane helix</keyword>
<accession>A0A918A4D4</accession>
<reference evidence="2" key="2">
    <citation type="submission" date="2020-09" db="EMBL/GenBank/DDBJ databases">
        <authorList>
            <person name="Sun Q."/>
            <person name="Zhou Y."/>
        </authorList>
    </citation>
    <scope>NUCLEOTIDE SEQUENCE</scope>
    <source>
        <strain evidence="2">CGMCC 4.7430</strain>
    </source>
</reference>
<name>A0A918A4D4_9ACTN</name>
<keyword evidence="1" id="KW-0472">Membrane</keyword>
<organism evidence="2 3">
    <name type="scientific">Nonomuraea glycinis</name>
    <dbReference type="NCBI Taxonomy" id="2047744"/>
    <lineage>
        <taxon>Bacteria</taxon>
        <taxon>Bacillati</taxon>
        <taxon>Actinomycetota</taxon>
        <taxon>Actinomycetes</taxon>
        <taxon>Streptosporangiales</taxon>
        <taxon>Streptosporangiaceae</taxon>
        <taxon>Nonomuraea</taxon>
    </lineage>
</organism>
<dbReference type="Proteomes" id="UP000660745">
    <property type="component" value="Unassembled WGS sequence"/>
</dbReference>
<comment type="caution">
    <text evidence="2">The sequence shown here is derived from an EMBL/GenBank/DDBJ whole genome shotgun (WGS) entry which is preliminary data.</text>
</comment>
<evidence type="ECO:0000256" key="1">
    <source>
        <dbReference type="SAM" id="Phobius"/>
    </source>
</evidence>